<evidence type="ECO:0000313" key="4">
    <source>
        <dbReference type="Proteomes" id="UP001457282"/>
    </source>
</evidence>
<accession>A0AAW1XQK1</accession>
<keyword evidence="4" id="KW-1185">Reference proteome</keyword>
<reference evidence="3 4" key="1">
    <citation type="journal article" date="2023" name="G3 (Bethesda)">
        <title>A chromosome-length genome assembly and annotation of blackberry (Rubus argutus, cv. 'Hillquist').</title>
        <authorList>
            <person name="Bruna T."/>
            <person name="Aryal R."/>
            <person name="Dudchenko O."/>
            <person name="Sargent D.J."/>
            <person name="Mead D."/>
            <person name="Buti M."/>
            <person name="Cavallini A."/>
            <person name="Hytonen T."/>
            <person name="Andres J."/>
            <person name="Pham M."/>
            <person name="Weisz D."/>
            <person name="Mascagni F."/>
            <person name="Usai G."/>
            <person name="Natali L."/>
            <person name="Bassil N."/>
            <person name="Fernandez G.E."/>
            <person name="Lomsadze A."/>
            <person name="Armour M."/>
            <person name="Olukolu B."/>
            <person name="Poorten T."/>
            <person name="Britton C."/>
            <person name="Davik J."/>
            <person name="Ashrafi H."/>
            <person name="Aiden E.L."/>
            <person name="Borodovsky M."/>
            <person name="Worthington M."/>
        </authorList>
    </citation>
    <scope>NUCLEOTIDE SEQUENCE [LARGE SCALE GENOMIC DNA]</scope>
    <source>
        <strain evidence="3">PI 553951</strain>
    </source>
</reference>
<keyword evidence="2" id="KW-0812">Transmembrane</keyword>
<dbReference type="Proteomes" id="UP001457282">
    <property type="component" value="Unassembled WGS sequence"/>
</dbReference>
<sequence>MPNLQIQGTHNQPSSSQPEPIHLSLGAQPPIPQPVGKPTPPRRQRRAFLFPLSLHPLLPVAIFFVPTSMLSSPEPLALDLTPSPNRRRLQLCLHPHCRKGLLQSSTAAPSRQTVRVAHLWPAVPALAAEQTEKKKKI</sequence>
<gene>
    <name evidence="3" type="ORF">M0R45_015055</name>
</gene>
<feature type="compositionally biased region" description="Polar residues" evidence="1">
    <location>
        <begin position="1"/>
        <end position="18"/>
    </location>
</feature>
<name>A0AAW1XQK1_RUBAR</name>
<feature type="region of interest" description="Disordered" evidence="1">
    <location>
        <begin position="1"/>
        <end position="44"/>
    </location>
</feature>
<organism evidence="3 4">
    <name type="scientific">Rubus argutus</name>
    <name type="common">Southern blackberry</name>
    <dbReference type="NCBI Taxonomy" id="59490"/>
    <lineage>
        <taxon>Eukaryota</taxon>
        <taxon>Viridiplantae</taxon>
        <taxon>Streptophyta</taxon>
        <taxon>Embryophyta</taxon>
        <taxon>Tracheophyta</taxon>
        <taxon>Spermatophyta</taxon>
        <taxon>Magnoliopsida</taxon>
        <taxon>eudicotyledons</taxon>
        <taxon>Gunneridae</taxon>
        <taxon>Pentapetalae</taxon>
        <taxon>rosids</taxon>
        <taxon>fabids</taxon>
        <taxon>Rosales</taxon>
        <taxon>Rosaceae</taxon>
        <taxon>Rosoideae</taxon>
        <taxon>Rosoideae incertae sedis</taxon>
        <taxon>Rubus</taxon>
    </lineage>
</organism>
<evidence type="ECO:0000313" key="3">
    <source>
        <dbReference type="EMBL" id="KAK9938308.1"/>
    </source>
</evidence>
<feature type="compositionally biased region" description="Pro residues" evidence="1">
    <location>
        <begin position="29"/>
        <end position="39"/>
    </location>
</feature>
<evidence type="ECO:0000256" key="1">
    <source>
        <dbReference type="SAM" id="MobiDB-lite"/>
    </source>
</evidence>
<evidence type="ECO:0000256" key="2">
    <source>
        <dbReference type="SAM" id="Phobius"/>
    </source>
</evidence>
<feature type="transmembrane region" description="Helical" evidence="2">
    <location>
        <begin position="47"/>
        <end position="65"/>
    </location>
</feature>
<keyword evidence="2" id="KW-0472">Membrane</keyword>
<protein>
    <submittedName>
        <fullName evidence="3">Uncharacterized protein</fullName>
    </submittedName>
</protein>
<comment type="caution">
    <text evidence="3">The sequence shown here is derived from an EMBL/GenBank/DDBJ whole genome shotgun (WGS) entry which is preliminary data.</text>
</comment>
<keyword evidence="2" id="KW-1133">Transmembrane helix</keyword>
<dbReference type="EMBL" id="JBEDUW010000003">
    <property type="protein sequence ID" value="KAK9938308.1"/>
    <property type="molecule type" value="Genomic_DNA"/>
</dbReference>
<dbReference type="AlphaFoldDB" id="A0AAW1XQK1"/>
<proteinExistence type="predicted"/>